<keyword evidence="2" id="KW-1185">Reference proteome</keyword>
<sequence length="200" mass="22304">MSEPPPLILGMMPEEIWDFTFPYRVDSDTTGYDYLGHASNVITSPSSSNTSFDSRNSIPRSTCIQTWYSEPLGDAHAFSDEPKLFSRSTGNTVDPSMFSVPSGSRESERVSESSRRTSGLSNVGSPMLVCDVCEERFKGDYRKKNLTRHMLSMHGDNKLIVCEVPGCQRSYKRSDAVGVHKRKAHPDIAPPLLPRKNAVR</sequence>
<dbReference type="Proteomes" id="UP000799754">
    <property type="component" value="Unassembled WGS sequence"/>
</dbReference>
<protein>
    <submittedName>
        <fullName evidence="1">Uncharacterized protein</fullName>
    </submittedName>
</protein>
<accession>A0ACB6RJW5</accession>
<gene>
    <name evidence="1" type="ORF">BU25DRAFT_426024</name>
</gene>
<reference evidence="1" key="1">
    <citation type="journal article" date="2020" name="Stud. Mycol.">
        <title>101 Dothideomycetes genomes: a test case for predicting lifestyles and emergence of pathogens.</title>
        <authorList>
            <person name="Haridas S."/>
            <person name="Albert R."/>
            <person name="Binder M."/>
            <person name="Bloem J."/>
            <person name="Labutti K."/>
            <person name="Salamov A."/>
            <person name="Andreopoulos B."/>
            <person name="Baker S."/>
            <person name="Barry K."/>
            <person name="Bills G."/>
            <person name="Bluhm B."/>
            <person name="Cannon C."/>
            <person name="Castanera R."/>
            <person name="Culley D."/>
            <person name="Daum C."/>
            <person name="Ezra D."/>
            <person name="Gonzalez J."/>
            <person name="Henrissat B."/>
            <person name="Kuo A."/>
            <person name="Liang C."/>
            <person name="Lipzen A."/>
            <person name="Lutzoni F."/>
            <person name="Magnuson J."/>
            <person name="Mondo S."/>
            <person name="Nolan M."/>
            <person name="Ohm R."/>
            <person name="Pangilinan J."/>
            <person name="Park H.-J."/>
            <person name="Ramirez L."/>
            <person name="Alfaro M."/>
            <person name="Sun H."/>
            <person name="Tritt A."/>
            <person name="Yoshinaga Y."/>
            <person name="Zwiers L.-H."/>
            <person name="Turgeon B."/>
            <person name="Goodwin S."/>
            <person name="Spatafora J."/>
            <person name="Crous P."/>
            <person name="Grigoriev I."/>
        </authorList>
    </citation>
    <scope>NUCLEOTIDE SEQUENCE</scope>
    <source>
        <strain evidence="1">CBS 525.71</strain>
    </source>
</reference>
<evidence type="ECO:0000313" key="2">
    <source>
        <dbReference type="Proteomes" id="UP000799754"/>
    </source>
</evidence>
<proteinExistence type="predicted"/>
<evidence type="ECO:0000313" key="1">
    <source>
        <dbReference type="EMBL" id="KAF2622069.1"/>
    </source>
</evidence>
<comment type="caution">
    <text evidence="1">The sequence shown here is derived from an EMBL/GenBank/DDBJ whole genome shotgun (WGS) entry which is preliminary data.</text>
</comment>
<dbReference type="EMBL" id="MU006748">
    <property type="protein sequence ID" value="KAF2622069.1"/>
    <property type="molecule type" value="Genomic_DNA"/>
</dbReference>
<organism evidence="1 2">
    <name type="scientific">Macroventuria anomochaeta</name>
    <dbReference type="NCBI Taxonomy" id="301207"/>
    <lineage>
        <taxon>Eukaryota</taxon>
        <taxon>Fungi</taxon>
        <taxon>Dikarya</taxon>
        <taxon>Ascomycota</taxon>
        <taxon>Pezizomycotina</taxon>
        <taxon>Dothideomycetes</taxon>
        <taxon>Pleosporomycetidae</taxon>
        <taxon>Pleosporales</taxon>
        <taxon>Pleosporineae</taxon>
        <taxon>Didymellaceae</taxon>
        <taxon>Macroventuria</taxon>
    </lineage>
</organism>
<name>A0ACB6RJW5_9PLEO</name>